<reference evidence="1 2" key="1">
    <citation type="submission" date="2016-10" db="EMBL/GenBank/DDBJ databases">
        <title>The genome of Paramicrosporidium saccamoebae is the missing link in understanding Cryptomycota and Microsporidia evolution.</title>
        <authorList>
            <person name="Quandt C.A."/>
            <person name="Beaudet D."/>
            <person name="Corsaro D."/>
            <person name="Michel R."/>
            <person name="Corradi N."/>
            <person name="James T."/>
        </authorList>
    </citation>
    <scope>NUCLEOTIDE SEQUENCE [LARGE SCALE GENOMIC DNA]</scope>
    <source>
        <strain evidence="1 2">KSL3</strain>
    </source>
</reference>
<keyword evidence="2" id="KW-1185">Reference proteome</keyword>
<dbReference type="AlphaFoldDB" id="A0A2H9TLF6"/>
<organism evidence="1 2">
    <name type="scientific">Paramicrosporidium saccamoebae</name>
    <dbReference type="NCBI Taxonomy" id="1246581"/>
    <lineage>
        <taxon>Eukaryota</taxon>
        <taxon>Fungi</taxon>
        <taxon>Fungi incertae sedis</taxon>
        <taxon>Cryptomycota</taxon>
        <taxon>Cryptomycota incertae sedis</taxon>
        <taxon>Paramicrosporidium</taxon>
    </lineage>
</organism>
<dbReference type="Proteomes" id="UP000240830">
    <property type="component" value="Unassembled WGS sequence"/>
</dbReference>
<dbReference type="EMBL" id="MTSL01000115">
    <property type="protein sequence ID" value="PJF18566.1"/>
    <property type="molecule type" value="Genomic_DNA"/>
</dbReference>
<proteinExistence type="predicted"/>
<evidence type="ECO:0000313" key="1">
    <source>
        <dbReference type="EMBL" id="PJF18566.1"/>
    </source>
</evidence>
<comment type="caution">
    <text evidence="1">The sequence shown here is derived from an EMBL/GenBank/DDBJ whole genome shotgun (WGS) entry which is preliminary data.</text>
</comment>
<gene>
    <name evidence="1" type="ORF">PSACC_01627</name>
</gene>
<protein>
    <submittedName>
        <fullName evidence="1">Uncharacterized protein</fullName>
    </submittedName>
</protein>
<sequence>MVSIVTEELVATLSPPHDSNLIAGISSRIVAEATDLSEIALERCPENHHKWFQMCAVNLDSLLSPVIERNPIR</sequence>
<accession>A0A2H9TLF6</accession>
<evidence type="ECO:0000313" key="2">
    <source>
        <dbReference type="Proteomes" id="UP000240830"/>
    </source>
</evidence>
<name>A0A2H9TLF6_9FUNG</name>